<dbReference type="AlphaFoldDB" id="A0A7W7VZV1"/>
<accession>A0A7W7VZV1</accession>
<dbReference type="EMBL" id="JACHJV010000003">
    <property type="protein sequence ID" value="MBB4928498.1"/>
    <property type="molecule type" value="Genomic_DNA"/>
</dbReference>
<proteinExistence type="predicted"/>
<evidence type="ECO:0000256" key="1">
    <source>
        <dbReference type="SAM" id="MobiDB-lite"/>
    </source>
</evidence>
<sequence>MPRQVAASGNLNWPPTAAVDAGVGRSYATTRSGPGPRLRGERRMTAPEAQAACRRWWRAVARDVRGRSGGCVNRWSDGCTGRCSAVAGEVAVPSTRVPEPVQVRSYGQADWRRRRLYPRNSRGVEASRLPPLAGRRRARSTESCPTSRHHPPAVSAGGSQADLAQPVVVARSASSRMRARAASRKPCGSCGRRSAGATLPGAALAVQEELSAVLAAALSVVRSPAQHYRDPPHPRSGSGRPVCRTLARGRPVRLRIP</sequence>
<gene>
    <name evidence="2" type="ORF">FHR34_007595</name>
</gene>
<name>A0A7W7VZV1_KITKI</name>
<protein>
    <submittedName>
        <fullName evidence="2">Uncharacterized protein</fullName>
    </submittedName>
</protein>
<feature type="region of interest" description="Disordered" evidence="1">
    <location>
        <begin position="122"/>
        <end position="163"/>
    </location>
</feature>
<organism evidence="2 3">
    <name type="scientific">Kitasatospora kifunensis</name>
    <name type="common">Streptomyces kifunensis</name>
    <dbReference type="NCBI Taxonomy" id="58351"/>
    <lineage>
        <taxon>Bacteria</taxon>
        <taxon>Bacillati</taxon>
        <taxon>Actinomycetota</taxon>
        <taxon>Actinomycetes</taxon>
        <taxon>Kitasatosporales</taxon>
        <taxon>Streptomycetaceae</taxon>
        <taxon>Kitasatospora</taxon>
    </lineage>
</organism>
<evidence type="ECO:0000313" key="3">
    <source>
        <dbReference type="Proteomes" id="UP000540506"/>
    </source>
</evidence>
<feature type="region of interest" description="Disordered" evidence="1">
    <location>
        <begin position="174"/>
        <end position="193"/>
    </location>
</feature>
<dbReference type="Proteomes" id="UP000540506">
    <property type="component" value="Unassembled WGS sequence"/>
</dbReference>
<comment type="caution">
    <text evidence="2">The sequence shown here is derived from an EMBL/GenBank/DDBJ whole genome shotgun (WGS) entry which is preliminary data.</text>
</comment>
<keyword evidence="3" id="KW-1185">Reference proteome</keyword>
<feature type="region of interest" description="Disordered" evidence="1">
    <location>
        <begin position="1"/>
        <end position="45"/>
    </location>
</feature>
<feature type="region of interest" description="Disordered" evidence="1">
    <location>
        <begin position="223"/>
        <end position="242"/>
    </location>
</feature>
<evidence type="ECO:0000313" key="2">
    <source>
        <dbReference type="EMBL" id="MBB4928498.1"/>
    </source>
</evidence>
<reference evidence="2 3" key="1">
    <citation type="submission" date="2020-08" db="EMBL/GenBank/DDBJ databases">
        <title>Sequencing the genomes of 1000 actinobacteria strains.</title>
        <authorList>
            <person name="Klenk H.-P."/>
        </authorList>
    </citation>
    <scope>NUCLEOTIDE SEQUENCE [LARGE SCALE GENOMIC DNA]</scope>
    <source>
        <strain evidence="2 3">DSM 41654</strain>
    </source>
</reference>